<reference evidence="2" key="1">
    <citation type="submission" date="2019-04" db="EMBL/GenBank/DDBJ databases">
        <title>Sequencing of skin fungus with MAO and IRED activity.</title>
        <authorList>
            <person name="Marsaioli A.J."/>
            <person name="Bonatto J.M.C."/>
            <person name="Reis Junior O."/>
        </authorList>
    </citation>
    <scope>NUCLEOTIDE SEQUENCE</scope>
    <source>
        <strain evidence="2">28M1</strain>
    </source>
</reference>
<sequence length="95" mass="10644">MAIHAAESADSRAPPVGAVEFEKLLKKYAQSKREADARLTDRLGEVSPVTYAGAAAQETHEIERPKRTSPWNDQTLKELDGQMTGLEMDKQIYLW</sequence>
<feature type="region of interest" description="Disordered" evidence="1">
    <location>
        <begin position="54"/>
        <end position="73"/>
    </location>
</feature>
<evidence type="ECO:0000256" key="1">
    <source>
        <dbReference type="SAM" id="MobiDB-lite"/>
    </source>
</evidence>
<gene>
    <name evidence="2" type="ORF">E8E12_006003</name>
</gene>
<dbReference type="EMBL" id="SWKV01000042">
    <property type="protein sequence ID" value="KAF3037500.1"/>
    <property type="molecule type" value="Genomic_DNA"/>
</dbReference>
<organism evidence="2 3">
    <name type="scientific">Didymella heteroderae</name>
    <dbReference type="NCBI Taxonomy" id="1769908"/>
    <lineage>
        <taxon>Eukaryota</taxon>
        <taxon>Fungi</taxon>
        <taxon>Dikarya</taxon>
        <taxon>Ascomycota</taxon>
        <taxon>Pezizomycotina</taxon>
        <taxon>Dothideomycetes</taxon>
        <taxon>Pleosporomycetidae</taxon>
        <taxon>Pleosporales</taxon>
        <taxon>Pleosporineae</taxon>
        <taxon>Didymellaceae</taxon>
        <taxon>Didymella</taxon>
    </lineage>
</organism>
<keyword evidence="3" id="KW-1185">Reference proteome</keyword>
<comment type="caution">
    <text evidence="2">The sequence shown here is derived from an EMBL/GenBank/DDBJ whole genome shotgun (WGS) entry which is preliminary data.</text>
</comment>
<evidence type="ECO:0000313" key="2">
    <source>
        <dbReference type="EMBL" id="KAF3037500.1"/>
    </source>
</evidence>
<evidence type="ECO:0000313" key="3">
    <source>
        <dbReference type="Proteomes" id="UP000758155"/>
    </source>
</evidence>
<protein>
    <submittedName>
        <fullName evidence="2">Uncharacterized protein</fullName>
    </submittedName>
</protein>
<accession>A0A9P4WN65</accession>
<dbReference type="Proteomes" id="UP000758155">
    <property type="component" value="Unassembled WGS sequence"/>
</dbReference>
<name>A0A9P4WN65_9PLEO</name>
<proteinExistence type="predicted"/>
<dbReference type="AlphaFoldDB" id="A0A9P4WN65"/>